<dbReference type="AlphaFoldDB" id="A0A4Q4Z6N4"/>
<keyword evidence="3" id="KW-1185">Reference proteome</keyword>
<dbReference type="RefSeq" id="WP_134720004.1">
    <property type="nucleotide sequence ID" value="NZ_SDKM01000037.1"/>
</dbReference>
<dbReference type="EMBL" id="SDKM01000037">
    <property type="protein sequence ID" value="RYP83128.1"/>
    <property type="molecule type" value="Genomic_DNA"/>
</dbReference>
<feature type="transmembrane region" description="Helical" evidence="1">
    <location>
        <begin position="103"/>
        <end position="123"/>
    </location>
</feature>
<dbReference type="InterPro" id="IPR046291">
    <property type="entry name" value="DUF6328"/>
</dbReference>
<dbReference type="OrthoDB" id="3625784at2"/>
<organism evidence="2 3">
    <name type="scientific">Nocardioides guangzhouensis</name>
    <dbReference type="NCBI Taxonomy" id="2497878"/>
    <lineage>
        <taxon>Bacteria</taxon>
        <taxon>Bacillati</taxon>
        <taxon>Actinomycetota</taxon>
        <taxon>Actinomycetes</taxon>
        <taxon>Propionibacteriales</taxon>
        <taxon>Nocardioidaceae</taxon>
        <taxon>Nocardioides</taxon>
    </lineage>
</organism>
<protein>
    <submittedName>
        <fullName evidence="2">Sodium:proton antiporter</fullName>
    </submittedName>
</protein>
<dbReference type="Proteomes" id="UP000295198">
    <property type="component" value="Unassembled WGS sequence"/>
</dbReference>
<evidence type="ECO:0000256" key="1">
    <source>
        <dbReference type="SAM" id="Phobius"/>
    </source>
</evidence>
<accession>A0A4Q4Z6N4</accession>
<proteinExistence type="predicted"/>
<evidence type="ECO:0000313" key="2">
    <source>
        <dbReference type="EMBL" id="RYP83128.1"/>
    </source>
</evidence>
<reference evidence="2 3" key="1">
    <citation type="submission" date="2019-01" db="EMBL/GenBank/DDBJ databases">
        <title>Nocardioides guangzhouensis sp. nov., an actinobacterium isolated from soil.</title>
        <authorList>
            <person name="Fu Y."/>
            <person name="Cai Y."/>
            <person name="Lin Z."/>
            <person name="Chen P."/>
        </authorList>
    </citation>
    <scope>NUCLEOTIDE SEQUENCE [LARGE SCALE GENOMIC DNA]</scope>
    <source>
        <strain evidence="2 3">130</strain>
    </source>
</reference>
<feature type="transmembrane region" description="Helical" evidence="1">
    <location>
        <begin position="129"/>
        <end position="152"/>
    </location>
</feature>
<gene>
    <name evidence="2" type="ORF">EKO23_20005</name>
</gene>
<sequence>MATSEPEPPTDGIPEQTINRNWTELVQELRSTQTGVQVLTGFLLAVPFTDKFDTLDDVERTAYLVVLGCAVSATMAVLAPIAYHRILFRRGRRPWLVETANRIARTGLVLAALTMCGVVFLAFDLTLGRTAGVVASAAAFLGYLLLWVVVPLRAHPPAGWK</sequence>
<name>A0A4Q4Z6N4_9ACTN</name>
<keyword evidence="1" id="KW-0472">Membrane</keyword>
<comment type="caution">
    <text evidence="2">The sequence shown here is derived from an EMBL/GenBank/DDBJ whole genome shotgun (WGS) entry which is preliminary data.</text>
</comment>
<dbReference type="Pfam" id="PF19853">
    <property type="entry name" value="DUF6328"/>
    <property type="match status" value="1"/>
</dbReference>
<feature type="transmembrane region" description="Helical" evidence="1">
    <location>
        <begin position="62"/>
        <end position="83"/>
    </location>
</feature>
<evidence type="ECO:0000313" key="3">
    <source>
        <dbReference type="Proteomes" id="UP000295198"/>
    </source>
</evidence>
<keyword evidence="1" id="KW-0812">Transmembrane</keyword>
<keyword evidence="1" id="KW-1133">Transmembrane helix</keyword>